<gene>
    <name evidence="1" type="ORF">J2786_000757</name>
</gene>
<protein>
    <submittedName>
        <fullName evidence="1">Uncharacterized protein</fullName>
    </submittedName>
</protein>
<sequence>MPTLIPQNQVNMAHDILFINVITNLFFIKF</sequence>
<name>A0ACC6J494_9FLAO</name>
<accession>A0ACC6J494</accession>
<reference evidence="1" key="1">
    <citation type="submission" date="2023-07" db="EMBL/GenBank/DDBJ databases">
        <title>Sorghum-associated microbial communities from plants grown in Nebraska, USA.</title>
        <authorList>
            <person name="Schachtman D."/>
        </authorList>
    </citation>
    <scope>NUCLEOTIDE SEQUENCE</scope>
    <source>
        <strain evidence="1">DS2329</strain>
    </source>
</reference>
<evidence type="ECO:0000313" key="1">
    <source>
        <dbReference type="EMBL" id="MDR6457664.1"/>
    </source>
</evidence>
<proteinExistence type="predicted"/>
<dbReference type="EMBL" id="JAVDQX010000001">
    <property type="protein sequence ID" value="MDR6457664.1"/>
    <property type="molecule type" value="Genomic_DNA"/>
</dbReference>
<organism evidence="1 2">
    <name type="scientific">Chryseobacterium vietnamense</name>
    <dbReference type="NCBI Taxonomy" id="866785"/>
    <lineage>
        <taxon>Bacteria</taxon>
        <taxon>Pseudomonadati</taxon>
        <taxon>Bacteroidota</taxon>
        <taxon>Flavobacteriia</taxon>
        <taxon>Flavobacteriales</taxon>
        <taxon>Weeksellaceae</taxon>
        <taxon>Chryseobacterium group</taxon>
        <taxon>Chryseobacterium</taxon>
    </lineage>
</organism>
<comment type="caution">
    <text evidence="1">The sequence shown here is derived from an EMBL/GenBank/DDBJ whole genome shotgun (WGS) entry which is preliminary data.</text>
</comment>
<keyword evidence="2" id="KW-1185">Reference proteome</keyword>
<dbReference type="Proteomes" id="UP001184833">
    <property type="component" value="Unassembled WGS sequence"/>
</dbReference>
<evidence type="ECO:0000313" key="2">
    <source>
        <dbReference type="Proteomes" id="UP001184833"/>
    </source>
</evidence>